<gene>
    <name evidence="1" type="ORF">BT96DRAFT_1026781</name>
</gene>
<evidence type="ECO:0000313" key="1">
    <source>
        <dbReference type="EMBL" id="KAE9384844.1"/>
    </source>
</evidence>
<proteinExistence type="predicted"/>
<accession>A0A6A4GHK6</accession>
<dbReference type="EMBL" id="ML770072">
    <property type="protein sequence ID" value="KAE9384844.1"/>
    <property type="molecule type" value="Genomic_DNA"/>
</dbReference>
<keyword evidence="2" id="KW-1185">Reference proteome</keyword>
<sequence length="134" mass="14826">MSWKEAVAICKDAGIWTIVDASSFKVATVTNGSMQNEAAPSSEIMLTIFPDLCFLWGSRLDQPHQVVPMYGSIDFIGDATSFNNLYLSSDIGTFDYTHHFSFHVALQWREWTGGEAAIQTYCNNLAKEGGKFSA</sequence>
<dbReference type="Proteomes" id="UP000799118">
    <property type="component" value="Unassembled WGS sequence"/>
</dbReference>
<dbReference type="AlphaFoldDB" id="A0A6A4GHK6"/>
<name>A0A6A4GHK6_9AGAR</name>
<reference evidence="1" key="1">
    <citation type="journal article" date="2019" name="Environ. Microbiol.">
        <title>Fungal ecological strategies reflected in gene transcription - a case study of two litter decomposers.</title>
        <authorList>
            <person name="Barbi F."/>
            <person name="Kohler A."/>
            <person name="Barry K."/>
            <person name="Baskaran P."/>
            <person name="Daum C."/>
            <person name="Fauchery L."/>
            <person name="Ihrmark K."/>
            <person name="Kuo A."/>
            <person name="LaButti K."/>
            <person name="Lipzen A."/>
            <person name="Morin E."/>
            <person name="Grigoriev I.V."/>
            <person name="Henrissat B."/>
            <person name="Lindahl B."/>
            <person name="Martin F."/>
        </authorList>
    </citation>
    <scope>NUCLEOTIDE SEQUENCE</scope>
    <source>
        <strain evidence="1">JB14</strain>
    </source>
</reference>
<organism evidence="1 2">
    <name type="scientific">Gymnopus androsaceus JB14</name>
    <dbReference type="NCBI Taxonomy" id="1447944"/>
    <lineage>
        <taxon>Eukaryota</taxon>
        <taxon>Fungi</taxon>
        <taxon>Dikarya</taxon>
        <taxon>Basidiomycota</taxon>
        <taxon>Agaricomycotina</taxon>
        <taxon>Agaricomycetes</taxon>
        <taxon>Agaricomycetidae</taxon>
        <taxon>Agaricales</taxon>
        <taxon>Marasmiineae</taxon>
        <taxon>Omphalotaceae</taxon>
        <taxon>Gymnopus</taxon>
    </lineage>
</organism>
<evidence type="ECO:0000313" key="2">
    <source>
        <dbReference type="Proteomes" id="UP000799118"/>
    </source>
</evidence>
<protein>
    <submittedName>
        <fullName evidence="1">Uncharacterized protein</fullName>
    </submittedName>
</protein>